<dbReference type="PIRSF" id="PIRSF037090">
    <property type="entry name" value="Iontro_Glu-like_rcpt_pln"/>
    <property type="match status" value="1"/>
</dbReference>
<dbReference type="Pfam" id="PF01094">
    <property type="entry name" value="ANF_receptor"/>
    <property type="match status" value="1"/>
</dbReference>
<accession>A0A6P5XK80</accession>
<dbReference type="KEGG" id="dzi:111284382"/>
<comment type="subcellular location">
    <subcellularLocation>
        <location evidence="1">Membrane</location>
        <topology evidence="1">Multi-pass membrane protein</topology>
    </subcellularLocation>
</comment>
<dbReference type="Pfam" id="PF00060">
    <property type="entry name" value="Lig_chan"/>
    <property type="match status" value="1"/>
</dbReference>
<proteinExistence type="inferred from homology"/>
<name>A0A6P5XK80_DURZI</name>
<comment type="similarity">
    <text evidence="2 13">Belongs to the glutamate-gated ion channel (TC 1.A.10.1) family.</text>
</comment>
<keyword evidence="17" id="KW-1185">Reference proteome</keyword>
<keyword evidence="12 13" id="KW-0407">Ion channel</keyword>
<evidence type="ECO:0000256" key="4">
    <source>
        <dbReference type="ARBA" id="ARBA00022692"/>
    </source>
</evidence>
<keyword evidence="7 13" id="KW-0406">Ion transport</keyword>
<dbReference type="InterPro" id="IPR001320">
    <property type="entry name" value="Iontro_rcpt_C"/>
</dbReference>
<feature type="disulfide bond" evidence="14">
    <location>
        <begin position="799"/>
        <end position="856"/>
    </location>
</feature>
<keyword evidence="9 13" id="KW-0675">Receptor</keyword>
<protein>
    <recommendedName>
        <fullName evidence="13">Glutamate receptor</fullName>
    </recommendedName>
</protein>
<dbReference type="CDD" id="cd19990">
    <property type="entry name" value="PBP1_GABAb_receptor_plant"/>
    <property type="match status" value="1"/>
</dbReference>
<gene>
    <name evidence="18" type="primary">LOC111284382</name>
</gene>
<dbReference type="RefSeq" id="XP_022728794.1">
    <property type="nucleotide sequence ID" value="XM_022873059.1"/>
</dbReference>
<dbReference type="SMART" id="SM00079">
    <property type="entry name" value="PBPe"/>
    <property type="match status" value="1"/>
</dbReference>
<dbReference type="FunFam" id="1.10.287.70:FF:000037">
    <property type="entry name" value="Glutamate receptor"/>
    <property type="match status" value="1"/>
</dbReference>
<evidence type="ECO:0000256" key="11">
    <source>
        <dbReference type="ARBA" id="ARBA00023286"/>
    </source>
</evidence>
<dbReference type="Gene3D" id="3.40.50.2300">
    <property type="match status" value="2"/>
</dbReference>
<dbReference type="GO" id="GO:0015276">
    <property type="term" value="F:ligand-gated monoatomic ion channel activity"/>
    <property type="evidence" value="ECO:0007669"/>
    <property type="project" value="InterPro"/>
</dbReference>
<evidence type="ECO:0000313" key="18">
    <source>
        <dbReference type="RefSeq" id="XP_022728794.1"/>
    </source>
</evidence>
<dbReference type="Proteomes" id="UP000515121">
    <property type="component" value="Unplaced"/>
</dbReference>
<evidence type="ECO:0000256" key="7">
    <source>
        <dbReference type="ARBA" id="ARBA00023065"/>
    </source>
</evidence>
<reference evidence="18" key="1">
    <citation type="submission" date="2025-08" db="UniProtKB">
        <authorList>
            <consortium name="RefSeq"/>
        </authorList>
    </citation>
    <scope>IDENTIFICATION</scope>
    <source>
        <tissue evidence="18">Fruit stalk</tissue>
    </source>
</reference>
<dbReference type="FunFam" id="3.40.50.2300:FF:000188">
    <property type="entry name" value="Glutamate receptor"/>
    <property type="match status" value="1"/>
</dbReference>
<dbReference type="SUPFAM" id="SSF53850">
    <property type="entry name" value="Periplasmic binding protein-like II"/>
    <property type="match status" value="1"/>
</dbReference>
<dbReference type="CDD" id="cd13686">
    <property type="entry name" value="GluR_Plant"/>
    <property type="match status" value="1"/>
</dbReference>
<evidence type="ECO:0000256" key="8">
    <source>
        <dbReference type="ARBA" id="ARBA00023136"/>
    </source>
</evidence>
<dbReference type="InterPro" id="IPR044440">
    <property type="entry name" value="GABAb_receptor_plant_PBP1"/>
</dbReference>
<evidence type="ECO:0000256" key="13">
    <source>
        <dbReference type="PIRNR" id="PIRNR037090"/>
    </source>
</evidence>
<sequence>MIKAAIDCQNDCQWLSKLLTVQLQVTVRAASNATADGSGSAAATSKKQFVHRGKTSYTMENLMHLSLRLWCFFHWFWLGVKSSNGGHIGNKISEKKMLIHVGVVLVLESPIGSVANACISMAISDFYATHSNYSSRLFLHTRNSVDVVGAALATLDLINNDEVNAIMGPQKSMQAKFVIGVGGKAQVPVISFSAGSPSLSTTQNPFFIRTAHNDNSQVQAITSIVKAYGWHQVVLVYEDTEYGGGLLPYLSDAFQQFDIRITYRCSISRTSSGFRILEKLNKLMAQQTRVFLVHITHSLGSRLFLLAKQAGMMSEGYAWIITYGLASLLDSMGSEVTDSMKGVLGIRPYIPKLKRLENFKKKWKSEFDSNATELNIFGLWAYDTVWALAMAVEMVGKESPNAFKRNSSRNKSQVSGIRVSEIGPRLQNDMLNVRFKGLSGNFHLVKGELQSSAFEIINVVGKEGIVIGYWTPEKGLSGKLGYSGDVVEYSTSLDELKPPIWPGDSKTIPKGWAIPVEGKKLMTGVPVKLGFDEYLKVELHPYTNEPIVSGFSYDVFLAALEALPFAVKHKPIPFIINGSATYDDLLHQIKVQKFDPAVGDITILADRSVNVDFTLPYLQSHVSMPLSWDLWLTNGATFTFTGLVVWILEHRINTEFRGPPEQQLGTIFWFSFSILVFAHREKVMNNLSRFVLIIWIFVVLILTQSYTASLASMLAVQRLQPAVVDIKELKKNGDYVGYEAGSFVKDLLVNKLQFDESRLKPYSTPEEFDEALSKGSKRGGVDAIFGAQHCIELFLAKFCDKYMTAGPNFKTDGLGFAFPRGSPLVPYMSRAILNVTENKTAMEALENKYFKQNVACQECQSQRIASDSLSVYSFGGLFIITVIASLSALLIYMSKFLYSHWPELGTFHAKRSTWSKLTELARLFDRKVVASNPFERNESRAHHLVNPQGVEAPYDFHSSQNSSMTSEGVEMVVRNDGNPFFREW</sequence>
<keyword evidence="6 15" id="KW-1133">Transmembrane helix</keyword>
<keyword evidence="3 13" id="KW-0813">Transport</keyword>
<dbReference type="InterPro" id="IPR028082">
    <property type="entry name" value="Peripla_BP_I"/>
</dbReference>
<evidence type="ECO:0000313" key="17">
    <source>
        <dbReference type="Proteomes" id="UP000515121"/>
    </source>
</evidence>
<dbReference type="PANTHER" id="PTHR34836">
    <property type="entry name" value="OS06G0188250 PROTEIN"/>
    <property type="match status" value="1"/>
</dbReference>
<evidence type="ECO:0000256" key="12">
    <source>
        <dbReference type="ARBA" id="ARBA00023303"/>
    </source>
</evidence>
<dbReference type="InterPro" id="IPR001828">
    <property type="entry name" value="ANF_lig-bd_rcpt"/>
</dbReference>
<dbReference type="GeneID" id="111284382"/>
<keyword evidence="5" id="KW-0732">Signal</keyword>
<dbReference type="PANTHER" id="PTHR34836:SF7">
    <property type="entry name" value="RECEPTOR LIGAND BINDING REGION DOMAIN-CONTAINING PROTEIN"/>
    <property type="match status" value="1"/>
</dbReference>
<feature type="transmembrane region" description="Helical" evidence="15">
    <location>
        <begin position="690"/>
        <end position="716"/>
    </location>
</feature>
<evidence type="ECO:0000256" key="3">
    <source>
        <dbReference type="ARBA" id="ARBA00022448"/>
    </source>
</evidence>
<evidence type="ECO:0000256" key="6">
    <source>
        <dbReference type="ARBA" id="ARBA00022989"/>
    </source>
</evidence>
<dbReference type="Gene3D" id="3.40.190.10">
    <property type="entry name" value="Periplasmic binding protein-like II"/>
    <property type="match status" value="2"/>
</dbReference>
<feature type="domain" description="Ionotropic glutamate receptor C-terminal" evidence="16">
    <location>
        <begin position="522"/>
        <end position="852"/>
    </location>
</feature>
<dbReference type="InterPro" id="IPR017103">
    <property type="entry name" value="Iontropic_Glu_rcpt_pln"/>
</dbReference>
<dbReference type="SUPFAM" id="SSF53822">
    <property type="entry name" value="Periplasmic binding protein-like I"/>
    <property type="match status" value="1"/>
</dbReference>
<evidence type="ECO:0000256" key="2">
    <source>
        <dbReference type="ARBA" id="ARBA00008685"/>
    </source>
</evidence>
<keyword evidence="11 13" id="KW-1071">Ligand-gated ion channel</keyword>
<dbReference type="OrthoDB" id="5984008at2759"/>
<comment type="function">
    <text evidence="13">Glutamate-gated receptor that probably acts as non-selective cation channel.</text>
</comment>
<dbReference type="GO" id="GO:0016020">
    <property type="term" value="C:membrane"/>
    <property type="evidence" value="ECO:0007669"/>
    <property type="project" value="UniProtKB-SubCell"/>
</dbReference>
<keyword evidence="10" id="KW-0325">Glycoprotein</keyword>
<dbReference type="Gene3D" id="1.10.287.70">
    <property type="match status" value="1"/>
</dbReference>
<keyword evidence="4 15" id="KW-0812">Transmembrane</keyword>
<organism evidence="17 18">
    <name type="scientific">Durio zibethinus</name>
    <name type="common">Durian</name>
    <dbReference type="NCBI Taxonomy" id="66656"/>
    <lineage>
        <taxon>Eukaryota</taxon>
        <taxon>Viridiplantae</taxon>
        <taxon>Streptophyta</taxon>
        <taxon>Embryophyta</taxon>
        <taxon>Tracheophyta</taxon>
        <taxon>Spermatophyta</taxon>
        <taxon>Magnoliopsida</taxon>
        <taxon>eudicotyledons</taxon>
        <taxon>Gunneridae</taxon>
        <taxon>Pentapetalae</taxon>
        <taxon>rosids</taxon>
        <taxon>malvids</taxon>
        <taxon>Malvales</taxon>
        <taxon>Malvaceae</taxon>
        <taxon>Helicteroideae</taxon>
        <taxon>Durio</taxon>
    </lineage>
</organism>
<evidence type="ECO:0000256" key="14">
    <source>
        <dbReference type="PIRSR" id="PIRSR037090-50"/>
    </source>
</evidence>
<feature type="transmembrane region" description="Helical" evidence="15">
    <location>
        <begin position="869"/>
        <end position="892"/>
    </location>
</feature>
<evidence type="ECO:0000256" key="9">
    <source>
        <dbReference type="ARBA" id="ARBA00023170"/>
    </source>
</evidence>
<dbReference type="AlphaFoldDB" id="A0A6P5XK80"/>
<evidence type="ECO:0000256" key="10">
    <source>
        <dbReference type="ARBA" id="ARBA00023180"/>
    </source>
</evidence>
<evidence type="ECO:0000256" key="5">
    <source>
        <dbReference type="ARBA" id="ARBA00022729"/>
    </source>
</evidence>
<keyword evidence="8 13" id="KW-0472">Membrane</keyword>
<dbReference type="InterPro" id="IPR015683">
    <property type="entry name" value="Ionotropic_Glu_rcpt"/>
</dbReference>
<keyword evidence="14" id="KW-1015">Disulfide bond</keyword>
<evidence type="ECO:0000256" key="1">
    <source>
        <dbReference type="ARBA" id="ARBA00004141"/>
    </source>
</evidence>
<evidence type="ECO:0000259" key="16">
    <source>
        <dbReference type="SMART" id="SM00079"/>
    </source>
</evidence>
<evidence type="ECO:0000256" key="15">
    <source>
        <dbReference type="SAM" id="Phobius"/>
    </source>
</evidence>